<protein>
    <submittedName>
        <fullName evidence="1">Uncharacterized protein</fullName>
    </submittedName>
</protein>
<dbReference type="EMBL" id="AEQV01000260">
    <property type="protein sequence ID" value="EGD07000.1"/>
    <property type="molecule type" value="Genomic_DNA"/>
</dbReference>
<sequence>MLVPNLLECLAGYGDAGELGRCIDLCQGWNWQLTKLGALRVLADECEADRPAAEKLKLTDFIALSIQLGDETNGILMLFVVPNYVYVFHSV</sequence>
<dbReference type="Proteomes" id="UP000003299">
    <property type="component" value="Unassembled WGS sequence"/>
</dbReference>
<comment type="caution">
    <text evidence="1">The sequence shown here is derived from an EMBL/GenBank/DDBJ whole genome shotgun (WGS) entry which is preliminary data.</text>
</comment>
<evidence type="ECO:0000313" key="1">
    <source>
        <dbReference type="EMBL" id="EGD07000.1"/>
    </source>
</evidence>
<proteinExistence type="predicted"/>
<evidence type="ECO:0000313" key="2">
    <source>
        <dbReference type="Proteomes" id="UP000003299"/>
    </source>
</evidence>
<accession>F0BKJ7</accession>
<name>F0BKJ7_9XANT</name>
<organism evidence="1 2">
    <name type="scientific">Xanthomonas vesicatoria ATCC 35937</name>
    <dbReference type="NCBI Taxonomy" id="925775"/>
    <lineage>
        <taxon>Bacteria</taxon>
        <taxon>Pseudomonadati</taxon>
        <taxon>Pseudomonadota</taxon>
        <taxon>Gammaproteobacteria</taxon>
        <taxon>Lysobacterales</taxon>
        <taxon>Lysobacteraceae</taxon>
        <taxon>Xanthomonas</taxon>
    </lineage>
</organism>
<gene>
    <name evidence="1" type="ORF">XVE_4812</name>
</gene>
<dbReference type="AlphaFoldDB" id="F0BKJ7"/>
<reference evidence="1 2" key="1">
    <citation type="journal article" date="2011" name="BMC Genomics">
        <title>Comparative genomics reveals diversity among xanthomonads infecting tomato and pepper.</title>
        <authorList>
            <person name="Potnis N."/>
            <person name="Krasileva K."/>
            <person name="Chow V."/>
            <person name="Almeida N.F."/>
            <person name="Patil P.B."/>
            <person name="Ryan R.P."/>
            <person name="Sharlach M."/>
            <person name="Behlau F."/>
            <person name="Dow J.M."/>
            <person name="Momol M.T."/>
            <person name="White F.F."/>
            <person name="Preston J.F."/>
            <person name="Vinatzer B.A."/>
            <person name="Koebnik R."/>
            <person name="Setubal J.C."/>
            <person name="Norman D.J."/>
            <person name="Staskawicz B.J."/>
            <person name="Jones J.B."/>
        </authorList>
    </citation>
    <scope>NUCLEOTIDE SEQUENCE [LARGE SCALE GENOMIC DNA]</scope>
    <source>
        <strain evidence="1 2">ATCC 35937</strain>
    </source>
</reference>